<dbReference type="PANTHER" id="PTHR11538:SF26">
    <property type="entry name" value="FERREDOXIN-FOLD ANTICODON-BINDING DOMAIN-CONTAINING PROTEIN 1"/>
    <property type="match status" value="1"/>
</dbReference>
<accession>A0A0A1MUT1</accession>
<organism evidence="3 4">
    <name type="scientific">Rhizopus microsporus</name>
    <dbReference type="NCBI Taxonomy" id="58291"/>
    <lineage>
        <taxon>Eukaryota</taxon>
        <taxon>Fungi</taxon>
        <taxon>Fungi incertae sedis</taxon>
        <taxon>Mucoromycota</taxon>
        <taxon>Mucoromycotina</taxon>
        <taxon>Mucoromycetes</taxon>
        <taxon>Mucorales</taxon>
        <taxon>Mucorineae</taxon>
        <taxon>Rhizopodaceae</taxon>
        <taxon>Rhizopus</taxon>
    </lineage>
</organism>
<dbReference type="PANTHER" id="PTHR11538">
    <property type="entry name" value="PHENYLALANYL-TRNA SYNTHETASE"/>
    <property type="match status" value="1"/>
</dbReference>
<dbReference type="Pfam" id="PF10354">
    <property type="entry name" value="BMT5-like"/>
    <property type="match status" value="1"/>
</dbReference>
<evidence type="ECO:0000259" key="2">
    <source>
        <dbReference type="Pfam" id="PF10354"/>
    </source>
</evidence>
<gene>
    <name evidence="3" type="ORF">BCV71DRAFT_209249</name>
</gene>
<dbReference type="InterPro" id="IPR019446">
    <property type="entry name" value="BMT5-like"/>
</dbReference>
<evidence type="ECO:0000256" key="1">
    <source>
        <dbReference type="SAM" id="MobiDB-lite"/>
    </source>
</evidence>
<dbReference type="VEuPathDB" id="FungiDB:BCV72DRAFT_34930"/>
<dbReference type="AlphaFoldDB" id="A0A0A1MUT1"/>
<protein>
    <recommendedName>
        <fullName evidence="2">25S rRNA (uridine-N(3))-methyltransferase BMT5-like domain-containing protein</fullName>
    </recommendedName>
</protein>
<dbReference type="GO" id="GO:0070475">
    <property type="term" value="P:rRNA base methylation"/>
    <property type="evidence" value="ECO:0007669"/>
    <property type="project" value="InterPro"/>
</dbReference>
<proteinExistence type="predicted"/>
<dbReference type="EMBL" id="KV921266">
    <property type="protein sequence ID" value="ORE22490.1"/>
    <property type="molecule type" value="Genomic_DNA"/>
</dbReference>
<reference evidence="3 4" key="1">
    <citation type="journal article" date="2016" name="Proc. Natl. Acad. Sci. U.S.A.">
        <title>Lipid metabolic changes in an early divergent fungus govern the establishment of a mutualistic symbiosis with endobacteria.</title>
        <authorList>
            <person name="Lastovetsky O.A."/>
            <person name="Gaspar M.L."/>
            <person name="Mondo S.J."/>
            <person name="LaButti K.M."/>
            <person name="Sandor L."/>
            <person name="Grigoriev I.V."/>
            <person name="Henry S.A."/>
            <person name="Pawlowska T.E."/>
        </authorList>
    </citation>
    <scope>NUCLEOTIDE SEQUENCE [LARGE SCALE GENOMIC DNA]</scope>
    <source>
        <strain evidence="3 4">ATCC 11559</strain>
    </source>
</reference>
<evidence type="ECO:0000313" key="4">
    <source>
        <dbReference type="Proteomes" id="UP000242381"/>
    </source>
</evidence>
<dbReference type="GO" id="GO:0005737">
    <property type="term" value="C:cytoplasm"/>
    <property type="evidence" value="ECO:0007669"/>
    <property type="project" value="TreeGrafter"/>
</dbReference>
<name>A0A0A1MUT1_RHIZD</name>
<feature type="domain" description="25S rRNA (uridine-N(3))-methyltransferase BMT5-like" evidence="2">
    <location>
        <begin position="62"/>
        <end position="227"/>
    </location>
</feature>
<dbReference type="Proteomes" id="UP000242381">
    <property type="component" value="Unassembled WGS sequence"/>
</dbReference>
<dbReference type="OMA" id="YPGYKHA"/>
<sequence>MAKPKKKKLAHALNRVLSKAEQRIIAEKKAQAQLNAEKARKKQTKNTSTRPRPEYSSKDKLLLVGEGNFSFAKSLAENYLMEGAENMTATCYDSEEVLYEKYQEAKENVELIRELGATVMFNVDATHFSKEIRKNKYTKIIFNFPHAGAGIKDQDRNIIANQKLLTAFFQAAEPLLEKEGEIHITLKTCKPYDLWSVKSLARSLGVLATKGTRPFHPDDFPGYEHRRTLGYKEGVSKGGNLEILSSAPKTFIFVRKEMMEKDIERSLTGKRKRDEEEDSDDEP</sequence>
<feature type="region of interest" description="Disordered" evidence="1">
    <location>
        <begin position="264"/>
        <end position="283"/>
    </location>
</feature>
<feature type="region of interest" description="Disordered" evidence="1">
    <location>
        <begin position="31"/>
        <end position="56"/>
    </location>
</feature>
<evidence type="ECO:0000313" key="3">
    <source>
        <dbReference type="EMBL" id="ORE22490.1"/>
    </source>
</evidence>
<dbReference type="GO" id="GO:0070042">
    <property type="term" value="F:rRNA (uridine-N3-)-methyltransferase activity"/>
    <property type="evidence" value="ECO:0007669"/>
    <property type="project" value="InterPro"/>
</dbReference>